<accession>A0A420HCG8</accession>
<gene>
    <name evidence="2" type="ORF">OnM2_05346</name>
</gene>
<reference evidence="2 3" key="1">
    <citation type="journal article" date="2018" name="BMC Genomics">
        <title>Comparative genome analyses reveal sequence features reflecting distinct modes of host-adaptation between dicot and monocot powdery mildew.</title>
        <authorList>
            <person name="Wu Y."/>
            <person name="Ma X."/>
            <person name="Pan Z."/>
            <person name="Kale S.D."/>
            <person name="Song Y."/>
            <person name="King H."/>
            <person name="Zhang Q."/>
            <person name="Presley C."/>
            <person name="Deng X."/>
            <person name="Wei C.I."/>
            <person name="Xiao S."/>
        </authorList>
    </citation>
    <scope>NUCLEOTIDE SEQUENCE [LARGE SCALE GENOMIC DNA]</scope>
    <source>
        <strain evidence="2">UMSG2</strain>
    </source>
</reference>
<protein>
    <submittedName>
        <fullName evidence="2">Uncharacterized protein</fullName>
    </submittedName>
</protein>
<organism evidence="2 3">
    <name type="scientific">Erysiphe neolycopersici</name>
    <dbReference type="NCBI Taxonomy" id="212602"/>
    <lineage>
        <taxon>Eukaryota</taxon>
        <taxon>Fungi</taxon>
        <taxon>Dikarya</taxon>
        <taxon>Ascomycota</taxon>
        <taxon>Pezizomycotina</taxon>
        <taxon>Leotiomycetes</taxon>
        <taxon>Erysiphales</taxon>
        <taxon>Erysiphaceae</taxon>
        <taxon>Erysiphe</taxon>
    </lineage>
</organism>
<dbReference type="EMBL" id="MCFK01009220">
    <property type="protein sequence ID" value="RKF55131.1"/>
    <property type="molecule type" value="Genomic_DNA"/>
</dbReference>
<sequence length="148" mass="17100">MSFYLRLIKLALLFLFAITVSAKNKYYKCGDYAIKESVINRANNEGCKYLKSINKCNFLSCWRRKSSPALSAINVPLELKAENQQITFHVGVRISKDNVCDQLNVLYETEPTDKNRKNCETPKLKYSLRMMYKTLKVVSRGLFGLKIE</sequence>
<comment type="caution">
    <text evidence="2">The sequence shown here is derived from an EMBL/GenBank/DDBJ whole genome shotgun (WGS) entry which is preliminary data.</text>
</comment>
<proteinExistence type="predicted"/>
<evidence type="ECO:0000256" key="1">
    <source>
        <dbReference type="SAM" id="SignalP"/>
    </source>
</evidence>
<feature type="chain" id="PRO_5019172792" evidence="1">
    <location>
        <begin position="23"/>
        <end position="148"/>
    </location>
</feature>
<name>A0A420HCG8_9PEZI</name>
<keyword evidence="3" id="KW-1185">Reference proteome</keyword>
<dbReference type="AlphaFoldDB" id="A0A420HCG8"/>
<dbReference type="Proteomes" id="UP000286134">
    <property type="component" value="Unassembled WGS sequence"/>
</dbReference>
<evidence type="ECO:0000313" key="3">
    <source>
        <dbReference type="Proteomes" id="UP000286134"/>
    </source>
</evidence>
<evidence type="ECO:0000313" key="2">
    <source>
        <dbReference type="EMBL" id="RKF55131.1"/>
    </source>
</evidence>
<keyword evidence="1" id="KW-0732">Signal</keyword>
<feature type="signal peptide" evidence="1">
    <location>
        <begin position="1"/>
        <end position="22"/>
    </location>
</feature>